<dbReference type="AlphaFoldDB" id="A0AAW8M4D2"/>
<organism evidence="1 2">
    <name type="scientific">Pseudomonas brassicacearum</name>
    <dbReference type="NCBI Taxonomy" id="930166"/>
    <lineage>
        <taxon>Bacteria</taxon>
        <taxon>Pseudomonadati</taxon>
        <taxon>Pseudomonadota</taxon>
        <taxon>Gammaproteobacteria</taxon>
        <taxon>Pseudomonadales</taxon>
        <taxon>Pseudomonadaceae</taxon>
        <taxon>Pseudomonas</taxon>
    </lineage>
</organism>
<comment type="caution">
    <text evidence="1">The sequence shown here is derived from an EMBL/GenBank/DDBJ whole genome shotgun (WGS) entry which is preliminary data.</text>
</comment>
<name>A0AAW8M4D2_9PSED</name>
<accession>A0AAW8M4D2</accession>
<dbReference type="Proteomes" id="UP001252613">
    <property type="component" value="Unassembled WGS sequence"/>
</dbReference>
<evidence type="ECO:0000313" key="1">
    <source>
        <dbReference type="EMBL" id="MDR6956623.1"/>
    </source>
</evidence>
<reference evidence="1" key="1">
    <citation type="submission" date="2023-07" db="EMBL/GenBank/DDBJ databases">
        <title>Sorghum-associated microbial communities from plants grown in Nebraska, USA.</title>
        <authorList>
            <person name="Schachtman D."/>
        </authorList>
    </citation>
    <scope>NUCLEOTIDE SEQUENCE</scope>
    <source>
        <strain evidence="1">3432</strain>
    </source>
</reference>
<protein>
    <submittedName>
        <fullName evidence="1">Uncharacterized protein</fullName>
    </submittedName>
</protein>
<dbReference type="EMBL" id="JAVDVC010000001">
    <property type="protein sequence ID" value="MDR6956623.1"/>
    <property type="molecule type" value="Genomic_DNA"/>
</dbReference>
<gene>
    <name evidence="1" type="ORF">J2W43_000586</name>
</gene>
<sequence>MSFNDISCHVWAIAGYYDDDIARAVNTAYTAAILQQGAVANNQGARTAALTHIVTAVRANQNSVITADPCIIYGGFRRGQSGPEHMWLEYNGRIYETMPGYSMYSELASNASRNNPQLENDHFTAAQVGVVRSYLTDDQRSMIDDYHMLLNAGDPMEDD</sequence>
<proteinExistence type="predicted"/>
<dbReference type="RefSeq" id="WP_310356164.1">
    <property type="nucleotide sequence ID" value="NZ_JAVDVC010000001.1"/>
</dbReference>
<evidence type="ECO:0000313" key="2">
    <source>
        <dbReference type="Proteomes" id="UP001252613"/>
    </source>
</evidence>